<name>A0ABV6HI16_9SPHI</name>
<evidence type="ECO:0000259" key="1">
    <source>
        <dbReference type="PROSITE" id="PS51186"/>
    </source>
</evidence>
<evidence type="ECO:0000313" key="3">
    <source>
        <dbReference type="Proteomes" id="UP001589774"/>
    </source>
</evidence>
<dbReference type="EC" id="2.3.-.-" evidence="2"/>
<evidence type="ECO:0000313" key="2">
    <source>
        <dbReference type="EMBL" id="MFC0318239.1"/>
    </source>
</evidence>
<dbReference type="EMBL" id="JBHLWO010000001">
    <property type="protein sequence ID" value="MFC0318239.1"/>
    <property type="molecule type" value="Genomic_DNA"/>
</dbReference>
<reference evidence="2 3" key="1">
    <citation type="submission" date="2024-09" db="EMBL/GenBank/DDBJ databases">
        <authorList>
            <person name="Sun Q."/>
            <person name="Mori K."/>
        </authorList>
    </citation>
    <scope>NUCLEOTIDE SEQUENCE [LARGE SCALE GENOMIC DNA]</scope>
    <source>
        <strain evidence="2 3">CCM 7765</strain>
    </source>
</reference>
<dbReference type="Proteomes" id="UP001589774">
    <property type="component" value="Unassembled WGS sequence"/>
</dbReference>
<comment type="caution">
    <text evidence="2">The sequence shown here is derived from an EMBL/GenBank/DDBJ whole genome shotgun (WGS) entry which is preliminary data.</text>
</comment>
<keyword evidence="2" id="KW-0808">Transferase</keyword>
<sequence>MMNDLHIKKLSVNDLSCFENLIIMFEEVFEMKKFSMPTSEYLGELLGKENFHVFVALKEDSVIGGLTAYTLNQYYSQKPLAYIFDLAVASLWQRQGIGNALIMHTRSYFQQNGYSEVFVQADKIDDYAVDFYRKTKPTEEEDVLHFYYTLD</sequence>
<gene>
    <name evidence="2" type="ORF">ACFFI0_07955</name>
</gene>
<organism evidence="2 3">
    <name type="scientific">Olivibacter oleidegradans</name>
    <dbReference type="NCBI Taxonomy" id="760123"/>
    <lineage>
        <taxon>Bacteria</taxon>
        <taxon>Pseudomonadati</taxon>
        <taxon>Bacteroidota</taxon>
        <taxon>Sphingobacteriia</taxon>
        <taxon>Sphingobacteriales</taxon>
        <taxon>Sphingobacteriaceae</taxon>
        <taxon>Olivibacter</taxon>
    </lineage>
</organism>
<keyword evidence="2" id="KW-0012">Acyltransferase</keyword>
<dbReference type="RefSeq" id="WP_207303756.1">
    <property type="nucleotide sequence ID" value="NZ_JBHLWO010000001.1"/>
</dbReference>
<dbReference type="Pfam" id="PF00583">
    <property type="entry name" value="Acetyltransf_1"/>
    <property type="match status" value="1"/>
</dbReference>
<protein>
    <submittedName>
        <fullName evidence="2">GNAT family N-acetyltransferase</fullName>
        <ecNumber evidence="2">2.3.-.-</ecNumber>
    </submittedName>
</protein>
<dbReference type="CDD" id="cd04301">
    <property type="entry name" value="NAT_SF"/>
    <property type="match status" value="1"/>
</dbReference>
<dbReference type="InterPro" id="IPR016181">
    <property type="entry name" value="Acyl_CoA_acyltransferase"/>
</dbReference>
<accession>A0ABV6HI16</accession>
<dbReference type="PROSITE" id="PS51186">
    <property type="entry name" value="GNAT"/>
    <property type="match status" value="1"/>
</dbReference>
<proteinExistence type="predicted"/>
<dbReference type="InterPro" id="IPR000182">
    <property type="entry name" value="GNAT_dom"/>
</dbReference>
<dbReference type="Gene3D" id="3.40.630.30">
    <property type="match status" value="1"/>
</dbReference>
<dbReference type="SUPFAM" id="SSF55729">
    <property type="entry name" value="Acyl-CoA N-acyltransferases (Nat)"/>
    <property type="match status" value="1"/>
</dbReference>
<feature type="domain" description="N-acetyltransferase" evidence="1">
    <location>
        <begin position="5"/>
        <end position="151"/>
    </location>
</feature>
<keyword evidence="3" id="KW-1185">Reference proteome</keyword>
<dbReference type="GO" id="GO:0016746">
    <property type="term" value="F:acyltransferase activity"/>
    <property type="evidence" value="ECO:0007669"/>
    <property type="project" value="UniProtKB-KW"/>
</dbReference>